<evidence type="ECO:0000313" key="4">
    <source>
        <dbReference type="Proteomes" id="UP000187651"/>
    </source>
</evidence>
<dbReference type="InterPro" id="IPR012332">
    <property type="entry name" value="Autotransporter_pectin_lyase_C"/>
</dbReference>
<gene>
    <name evidence="3" type="ORF">SAMN05216544_0427</name>
</gene>
<dbReference type="RefSeq" id="WP_083330229.1">
    <property type="nucleotide sequence ID" value="NZ_FNHZ01000001.1"/>
</dbReference>
<protein>
    <submittedName>
        <fullName evidence="3">Uncharacterized protein</fullName>
    </submittedName>
</protein>
<organism evidence="3 4">
    <name type="scientific">Lachnospira pectinoschiza</name>
    <dbReference type="NCBI Taxonomy" id="28052"/>
    <lineage>
        <taxon>Bacteria</taxon>
        <taxon>Bacillati</taxon>
        <taxon>Bacillota</taxon>
        <taxon>Clostridia</taxon>
        <taxon>Lachnospirales</taxon>
        <taxon>Lachnospiraceae</taxon>
        <taxon>Lachnospira</taxon>
    </lineage>
</organism>
<evidence type="ECO:0000256" key="1">
    <source>
        <dbReference type="SAM" id="MobiDB-lite"/>
    </source>
</evidence>
<name>A0A1G9TNY4_9FIRM</name>
<dbReference type="EMBL" id="FNHZ01000001">
    <property type="protein sequence ID" value="SDM49362.1"/>
    <property type="molecule type" value="Genomic_DNA"/>
</dbReference>
<evidence type="ECO:0000256" key="2">
    <source>
        <dbReference type="SAM" id="SignalP"/>
    </source>
</evidence>
<dbReference type="PROSITE" id="PS51257">
    <property type="entry name" value="PROKAR_LIPOPROTEIN"/>
    <property type="match status" value="1"/>
</dbReference>
<dbReference type="AlphaFoldDB" id="A0A1G9TNY4"/>
<sequence length="445" mass="45002">MKKILAVTLSLLLVFSFTACKSEETTTSDSETTTAVSEETSENATESVAATATSYEVDTEKLEVKDVNGNTISSGSASVSFSGTKKTISAAYLIDGVEVEISAGAYESASSSSDQVVFLVVNGGKLTITGTASKYVGITKTGSAASSGQVGDDYNFYGINSGIVVAGSGSEATIQYAYISTAANGSNAVVSTAGATVNILNSEIETTGSAGSRGLHATYEGTINADTVKITTQGSSCASLATDRGGGTVNATNMTLETNSSGSPLVYSTGTINVSNSTGVANNAQMVVVEGGSSANVDSCVFSCTGSGNRTGTSESNSSSHVIDAGGIFIYQSFSGDASDGTDYFTATNSTFTVTTEGVPMFYITNISAEITLNGNTFNSASTDDYFLIAEGTNQWGKSGSNGGKVVMSITNQDLSGKSVFVGSASSSLSITATDSSSTAVNKVQ</sequence>
<feature type="region of interest" description="Disordered" evidence="1">
    <location>
        <begin position="26"/>
        <end position="48"/>
    </location>
</feature>
<evidence type="ECO:0000313" key="3">
    <source>
        <dbReference type="EMBL" id="SDM49362.1"/>
    </source>
</evidence>
<proteinExistence type="predicted"/>
<dbReference type="Gene3D" id="2.160.20.20">
    <property type="match status" value="1"/>
</dbReference>
<reference evidence="4" key="1">
    <citation type="submission" date="2016-10" db="EMBL/GenBank/DDBJ databases">
        <authorList>
            <person name="Varghese N."/>
            <person name="Submissions S."/>
        </authorList>
    </citation>
    <scope>NUCLEOTIDE SEQUENCE [LARGE SCALE GENOMIC DNA]</scope>
    <source>
        <strain evidence="4">M83</strain>
    </source>
</reference>
<dbReference type="Proteomes" id="UP000187651">
    <property type="component" value="Unassembled WGS sequence"/>
</dbReference>
<feature type="chain" id="PRO_5010314487" evidence="2">
    <location>
        <begin position="22"/>
        <end position="445"/>
    </location>
</feature>
<keyword evidence="2" id="KW-0732">Signal</keyword>
<feature type="signal peptide" evidence="2">
    <location>
        <begin position="1"/>
        <end position="21"/>
    </location>
</feature>
<dbReference type="OrthoDB" id="355208at2"/>
<keyword evidence="4" id="KW-1185">Reference proteome</keyword>
<accession>A0A1G9TNY4</accession>